<feature type="transmembrane region" description="Helical" evidence="6">
    <location>
        <begin position="184"/>
        <end position="205"/>
    </location>
</feature>
<evidence type="ECO:0000256" key="1">
    <source>
        <dbReference type="ARBA" id="ARBA00004141"/>
    </source>
</evidence>
<organism evidence="7 8">
    <name type="scientific">Cudoniella acicularis</name>
    <dbReference type="NCBI Taxonomy" id="354080"/>
    <lineage>
        <taxon>Eukaryota</taxon>
        <taxon>Fungi</taxon>
        <taxon>Dikarya</taxon>
        <taxon>Ascomycota</taxon>
        <taxon>Pezizomycotina</taxon>
        <taxon>Leotiomycetes</taxon>
        <taxon>Helotiales</taxon>
        <taxon>Tricladiaceae</taxon>
        <taxon>Cudoniella</taxon>
    </lineage>
</organism>
<protein>
    <recommendedName>
        <fullName evidence="9">Major facilitator superfamily (MFS) profile domain-containing protein</fullName>
    </recommendedName>
</protein>
<keyword evidence="8" id="KW-1185">Reference proteome</keyword>
<evidence type="ECO:0000256" key="4">
    <source>
        <dbReference type="ARBA" id="ARBA00023136"/>
    </source>
</evidence>
<dbReference type="GO" id="GO:0015606">
    <property type="term" value="F:spermidine transmembrane transporter activity"/>
    <property type="evidence" value="ECO:0007669"/>
    <property type="project" value="TreeGrafter"/>
</dbReference>
<dbReference type="InterPro" id="IPR036259">
    <property type="entry name" value="MFS_trans_sf"/>
</dbReference>
<feature type="transmembrane region" description="Helical" evidence="6">
    <location>
        <begin position="98"/>
        <end position="116"/>
    </location>
</feature>
<dbReference type="PANTHER" id="PTHR23502">
    <property type="entry name" value="MAJOR FACILITATOR SUPERFAMILY"/>
    <property type="match status" value="1"/>
</dbReference>
<comment type="caution">
    <text evidence="7">The sequence shown here is derived from an EMBL/GenBank/DDBJ whole genome shotgun (WGS) entry which is preliminary data.</text>
</comment>
<sequence length="948" mass="107298">MVLEIHLTGSPQETRKILETGPSGIEFSYCHTRFISMPIIEFYRTLATSTYTPAIPYVEKQFGVSREVAIIPLSVYAFSMGVGPLFAAPLSELLGRRIIYLLSMPLFLAFTAGAGATQKIQTLIVCRLLAGVLGTTPLAVGAGTISDIWELEKDSGIAGLLFIMAPFLGPYLGAYIIAEYNDDWRYSIWVALMVGAPMFLLSLFMKETLKMKILQTTNQSRDIKTMSPVEQHTLKQVLIIAATRPAHMLFTEPLVFYLSTYTAFGFAMLFSFYSSYSLVFTTVYHEQCWPRIYWHSYGVHFYHHHIRSSRQDGLSKSDESIGGSGCPRAQVEGSEGTKNGNHLLDKTAMQSPYRDLGVQNYHEQKFYEIRDFMLLPREDTEEIRGHLLRAFLDAPCFPPIYEALSYTWGDPNDTVAIKILGSTVPEVSGGSPFEIPDPQKREIGDPMPFSHLGLDALDVIFHQDFEVPLFAAFYTRGKSRLGLLYLMQRSWWQRIWAIQEIAFARKARLLCGDRQHEHGTGLENLLEILQIQSRIMKDPKPSLLDLVELFQTDQCTHRRDRVFAILDLAVEEDSKENLPDYSMALSEFLNFSGGYIEKPGRSPWILEWDSEVTGMSDTASGRLRPRLGFTSLIAQEPYFRQFAASRNIKLEASFRSNAASLCLLSLKAIVVDRINICEEQFKSQRVDDNRVAILWQYYWLDDDPVPLIKKWRELAYEHCAAASSPYGTTEGAVEEAFWRALITDPDPDPSKADKKADFECERGYTLPFRATDPGEHLHESGEYVVLRQGSQENREPPMHNVSVSPQLENDNQLEVVGKWKVLGITYFSNLDGGARMMEHTTTLNDKTTDILGEYPKRLNYFNIGLQNAVFPRRFTITQKGYMGLTPPKAQVGDLICIFFGASTPFVVREIEDGYFRLVGECYVHGLMDGEAMDDLLARKLEGQTITLA</sequence>
<proteinExistence type="predicted"/>
<dbReference type="InterPro" id="IPR011701">
    <property type="entry name" value="MFS"/>
</dbReference>
<reference evidence="7 8" key="1">
    <citation type="submission" date="2020-03" db="EMBL/GenBank/DDBJ databases">
        <title>Draft Genome Sequence of Cudoniella acicularis.</title>
        <authorList>
            <person name="Buettner E."/>
            <person name="Kellner H."/>
        </authorList>
    </citation>
    <scope>NUCLEOTIDE SEQUENCE [LARGE SCALE GENOMIC DNA]</scope>
    <source>
        <strain evidence="7 8">DSM 108380</strain>
    </source>
</reference>
<evidence type="ECO:0000313" key="7">
    <source>
        <dbReference type="EMBL" id="KAF4624308.1"/>
    </source>
</evidence>
<dbReference type="GO" id="GO:0005886">
    <property type="term" value="C:plasma membrane"/>
    <property type="evidence" value="ECO:0007669"/>
    <property type="project" value="TreeGrafter"/>
</dbReference>
<dbReference type="Pfam" id="PF07690">
    <property type="entry name" value="MFS_1"/>
    <property type="match status" value="1"/>
</dbReference>
<accession>A0A8H4R7F2</accession>
<feature type="transmembrane region" description="Helical" evidence="6">
    <location>
        <begin position="68"/>
        <end position="86"/>
    </location>
</feature>
<evidence type="ECO:0008006" key="9">
    <source>
        <dbReference type="Google" id="ProtNLM"/>
    </source>
</evidence>
<evidence type="ECO:0000256" key="6">
    <source>
        <dbReference type="SAM" id="Phobius"/>
    </source>
</evidence>
<evidence type="ECO:0000256" key="3">
    <source>
        <dbReference type="ARBA" id="ARBA00022989"/>
    </source>
</evidence>
<evidence type="ECO:0000256" key="5">
    <source>
        <dbReference type="SAM" id="MobiDB-lite"/>
    </source>
</evidence>
<keyword evidence="3 6" id="KW-1133">Transmembrane helix</keyword>
<comment type="subcellular location">
    <subcellularLocation>
        <location evidence="1">Membrane</location>
        <topology evidence="1">Multi-pass membrane protein</topology>
    </subcellularLocation>
</comment>
<dbReference type="GO" id="GO:0000297">
    <property type="term" value="F:spermine transmembrane transporter activity"/>
    <property type="evidence" value="ECO:0007669"/>
    <property type="project" value="TreeGrafter"/>
</dbReference>
<feature type="region of interest" description="Disordered" evidence="5">
    <location>
        <begin position="313"/>
        <end position="342"/>
    </location>
</feature>
<dbReference type="AlphaFoldDB" id="A0A8H4R7F2"/>
<dbReference type="EMBL" id="JAAMPI010001700">
    <property type="protein sequence ID" value="KAF4624308.1"/>
    <property type="molecule type" value="Genomic_DNA"/>
</dbReference>
<name>A0A8H4R7F2_9HELO</name>
<feature type="transmembrane region" description="Helical" evidence="6">
    <location>
        <begin position="157"/>
        <end position="178"/>
    </location>
</feature>
<dbReference type="Proteomes" id="UP000566819">
    <property type="component" value="Unassembled WGS sequence"/>
</dbReference>
<gene>
    <name evidence="7" type="ORF">G7Y89_g13865</name>
</gene>
<feature type="transmembrane region" description="Helical" evidence="6">
    <location>
        <begin position="122"/>
        <end position="145"/>
    </location>
</feature>
<evidence type="ECO:0000256" key="2">
    <source>
        <dbReference type="ARBA" id="ARBA00022692"/>
    </source>
</evidence>
<dbReference type="Pfam" id="PF26639">
    <property type="entry name" value="Het-6_barrel"/>
    <property type="match status" value="1"/>
</dbReference>
<keyword evidence="2 6" id="KW-0812">Transmembrane</keyword>
<dbReference type="Gene3D" id="1.20.1720.10">
    <property type="entry name" value="Multidrug resistance protein D"/>
    <property type="match status" value="1"/>
</dbReference>
<feature type="transmembrane region" description="Helical" evidence="6">
    <location>
        <begin position="254"/>
        <end position="273"/>
    </location>
</feature>
<dbReference type="SUPFAM" id="SSF103473">
    <property type="entry name" value="MFS general substrate transporter"/>
    <property type="match status" value="1"/>
</dbReference>
<dbReference type="PANTHER" id="PTHR23502:SF182">
    <property type="entry name" value="POLYAMINE TRANSPORTER, PUTATIVE-RELATED"/>
    <property type="match status" value="1"/>
</dbReference>
<evidence type="ECO:0000313" key="8">
    <source>
        <dbReference type="Proteomes" id="UP000566819"/>
    </source>
</evidence>
<dbReference type="OrthoDB" id="2157530at2759"/>
<keyword evidence="4 6" id="KW-0472">Membrane</keyword>